<reference evidence="1" key="1">
    <citation type="journal article" date="2020" name="Nature">
        <title>Giant virus diversity and host interactions through global metagenomics.</title>
        <authorList>
            <person name="Schulz F."/>
            <person name="Roux S."/>
            <person name="Paez-Espino D."/>
            <person name="Jungbluth S."/>
            <person name="Walsh D.A."/>
            <person name="Denef V.J."/>
            <person name="McMahon K.D."/>
            <person name="Konstantinidis K.T."/>
            <person name="Eloe-Fadrosh E.A."/>
            <person name="Kyrpides N.C."/>
            <person name="Woyke T."/>
        </authorList>
    </citation>
    <scope>NUCLEOTIDE SEQUENCE</scope>
    <source>
        <strain evidence="1">GVMAG-S-1101165-83</strain>
    </source>
</reference>
<accession>A0A6C0K043</accession>
<name>A0A6C0K043_9ZZZZ</name>
<evidence type="ECO:0000313" key="1">
    <source>
        <dbReference type="EMBL" id="QHU10933.1"/>
    </source>
</evidence>
<dbReference type="AlphaFoldDB" id="A0A6C0K043"/>
<proteinExistence type="predicted"/>
<organism evidence="1">
    <name type="scientific">viral metagenome</name>
    <dbReference type="NCBI Taxonomy" id="1070528"/>
    <lineage>
        <taxon>unclassified sequences</taxon>
        <taxon>metagenomes</taxon>
        <taxon>organismal metagenomes</taxon>
    </lineage>
</organism>
<protein>
    <submittedName>
        <fullName evidence="1">Uncharacterized protein</fullName>
    </submittedName>
</protein>
<sequence>MLGCKAHIIHERSNLIPIPKNLSTTDFNCKDVSYGLKQNCFDPSKSSPPNEFMLKLHKRMSLYESLETKDDKRANE</sequence>
<dbReference type="EMBL" id="MN740774">
    <property type="protein sequence ID" value="QHU10933.1"/>
    <property type="molecule type" value="Genomic_DNA"/>
</dbReference>